<dbReference type="EMBL" id="SSMQ01000041">
    <property type="protein sequence ID" value="TKD01234.1"/>
    <property type="molecule type" value="Genomic_DNA"/>
</dbReference>
<sequence>MPSRSTPRARAFARAILASLLAAGSVGCGTSNRTTKTPVQVVEGPVRAVDVQDADFSASLARVLSDGARTPQRLGLVAGVVRRQLAHAERRFALGHAERGTASVLGALYLVRVGEGQGAMVDATGARALDGAIRHLSGLGDEGRVHALMRMRAAALGANAPGRTELDEHLANLERWMGDTHAGSPGVKLGAEARYLAARAMVDPSGETLDAAANAIEAWVGRGIEINRIFRQTGKRPERAEAMEAARAIETGAMMLASIFARHGDAQSALSRIESSEVRLIAAPGLRQGLLMAAEDGDARAWELLASAFVNERTPMSDDEEEDREERLDPRLVEAGLWGSVLEAYRKDPKDFSAARILAGELVLLGMSEGAPAVLASALGPQPNARLLAAANHIVFDGMAVDADIGDIDAVRRTFRAAAPLLAAADRPEIAAAGLEPTPSRLRLLMASVEVHAGDLAAARPLFVAAAKGDPSVAAWLRVARADRQAKDSAAALDNLRRAFSAPDARASLADLAEAHLLAFEIHRDLGATDAAKAELADALSAALASQKQRGEAGTRARAETLLGRVLEAYGDAKAARRAQDRALAIAATDRPALGATVLQVVSRALVRRDLDAARAAVRQGLEADVDQEERIYGGLWLFLLERELRVTPDDTTARALSTNGDRDAWVVKLAQWALGRMTDEGLLAAAQNASQRVEAEFYTAMARRASGDPATQERLRKVADSPIFDLVEVQLARDLLAPNFRAELPQGAALP</sequence>
<dbReference type="Gene3D" id="1.25.40.10">
    <property type="entry name" value="Tetratricopeptide repeat domain"/>
    <property type="match status" value="1"/>
</dbReference>
<dbReference type="PROSITE" id="PS51257">
    <property type="entry name" value="PROKAR_LIPOPROTEIN"/>
    <property type="match status" value="1"/>
</dbReference>
<dbReference type="AlphaFoldDB" id="A0A4U1J3I4"/>
<name>A0A4U1J3I4_9BACT</name>
<evidence type="ECO:0008006" key="4">
    <source>
        <dbReference type="Google" id="ProtNLM"/>
    </source>
</evidence>
<reference evidence="2 3" key="1">
    <citation type="submission" date="2019-04" db="EMBL/GenBank/DDBJ databases">
        <authorList>
            <person name="Li Y."/>
            <person name="Wang J."/>
        </authorList>
    </citation>
    <scope>NUCLEOTIDE SEQUENCE [LARGE SCALE GENOMIC DNA]</scope>
    <source>
        <strain evidence="2 3">DSM 14668</strain>
    </source>
</reference>
<accession>A0A4U1J3I4</accession>
<dbReference type="InterPro" id="IPR011990">
    <property type="entry name" value="TPR-like_helical_dom_sf"/>
</dbReference>
<feature type="signal peptide" evidence="1">
    <location>
        <begin position="1"/>
        <end position="28"/>
    </location>
</feature>
<comment type="caution">
    <text evidence="2">The sequence shown here is derived from an EMBL/GenBank/DDBJ whole genome shotgun (WGS) entry which is preliminary data.</text>
</comment>
<dbReference type="OrthoDB" id="5493878at2"/>
<proteinExistence type="predicted"/>
<dbReference type="Proteomes" id="UP000309215">
    <property type="component" value="Unassembled WGS sequence"/>
</dbReference>
<evidence type="ECO:0000313" key="2">
    <source>
        <dbReference type="EMBL" id="TKD01234.1"/>
    </source>
</evidence>
<evidence type="ECO:0000256" key="1">
    <source>
        <dbReference type="SAM" id="SignalP"/>
    </source>
</evidence>
<dbReference type="RefSeq" id="WP_136932926.1">
    <property type="nucleotide sequence ID" value="NZ_SSMQ01000041.1"/>
</dbReference>
<keyword evidence="1" id="KW-0732">Signal</keyword>
<feature type="chain" id="PRO_5020853499" description="Tetratricopeptide repeat protein" evidence="1">
    <location>
        <begin position="29"/>
        <end position="752"/>
    </location>
</feature>
<organism evidence="2 3">
    <name type="scientific">Polyangium fumosum</name>
    <dbReference type="NCBI Taxonomy" id="889272"/>
    <lineage>
        <taxon>Bacteria</taxon>
        <taxon>Pseudomonadati</taxon>
        <taxon>Myxococcota</taxon>
        <taxon>Polyangia</taxon>
        <taxon>Polyangiales</taxon>
        <taxon>Polyangiaceae</taxon>
        <taxon>Polyangium</taxon>
    </lineage>
</organism>
<keyword evidence="3" id="KW-1185">Reference proteome</keyword>
<gene>
    <name evidence="2" type="ORF">E8A74_32045</name>
</gene>
<evidence type="ECO:0000313" key="3">
    <source>
        <dbReference type="Proteomes" id="UP000309215"/>
    </source>
</evidence>
<protein>
    <recommendedName>
        <fullName evidence="4">Tetratricopeptide repeat protein</fullName>
    </recommendedName>
</protein>